<dbReference type="EMBL" id="CAUJNA010003663">
    <property type="protein sequence ID" value="CAJ1407230.1"/>
    <property type="molecule type" value="Genomic_DNA"/>
</dbReference>
<proteinExistence type="predicted"/>
<protein>
    <submittedName>
        <fullName evidence="1">Uncharacterized protein</fullName>
    </submittedName>
</protein>
<comment type="caution">
    <text evidence="1">The sequence shown here is derived from an EMBL/GenBank/DDBJ whole genome shotgun (WGS) entry which is preliminary data.</text>
</comment>
<reference evidence="1" key="1">
    <citation type="submission" date="2023-08" db="EMBL/GenBank/DDBJ databases">
        <authorList>
            <person name="Chen Y."/>
            <person name="Shah S."/>
            <person name="Dougan E. K."/>
            <person name="Thang M."/>
            <person name="Chan C."/>
        </authorList>
    </citation>
    <scope>NUCLEOTIDE SEQUENCE</scope>
</reference>
<sequence length="50" mass="5282">MGAAPCAAGNFGAPLALTQDDLCQRLEHLDLSKCLAQQAARKARLQVNMA</sequence>
<organism evidence="1 2">
    <name type="scientific">Effrenium voratum</name>
    <dbReference type="NCBI Taxonomy" id="2562239"/>
    <lineage>
        <taxon>Eukaryota</taxon>
        <taxon>Sar</taxon>
        <taxon>Alveolata</taxon>
        <taxon>Dinophyceae</taxon>
        <taxon>Suessiales</taxon>
        <taxon>Symbiodiniaceae</taxon>
        <taxon>Effrenium</taxon>
    </lineage>
</organism>
<dbReference type="AlphaFoldDB" id="A0AA36JJ77"/>
<accession>A0AA36JJ77</accession>
<dbReference type="Proteomes" id="UP001178507">
    <property type="component" value="Unassembled WGS sequence"/>
</dbReference>
<evidence type="ECO:0000313" key="1">
    <source>
        <dbReference type="EMBL" id="CAJ1407230.1"/>
    </source>
</evidence>
<name>A0AA36JJ77_9DINO</name>
<keyword evidence="2" id="KW-1185">Reference proteome</keyword>
<gene>
    <name evidence="1" type="ORF">EVOR1521_LOCUS28991</name>
</gene>
<evidence type="ECO:0000313" key="2">
    <source>
        <dbReference type="Proteomes" id="UP001178507"/>
    </source>
</evidence>